<evidence type="ECO:0000313" key="2">
    <source>
        <dbReference type="EMBL" id="MCQ1539458.1"/>
    </source>
</evidence>
<accession>A0ABD4TKL2</accession>
<dbReference type="EMBL" id="VOTZ01000031">
    <property type="protein sequence ID" value="MCQ1539458.1"/>
    <property type="molecule type" value="Genomic_DNA"/>
</dbReference>
<proteinExistence type="predicted"/>
<protein>
    <recommendedName>
        <fullName evidence="1">Imm-5-like domain-containing protein</fullName>
    </recommendedName>
</protein>
<dbReference type="Proteomes" id="UP001524383">
    <property type="component" value="Unassembled WGS sequence"/>
</dbReference>
<name>A0ABD4TKL2_9EURY</name>
<comment type="caution">
    <text evidence="2">The sequence shown here is derived from an EMBL/GenBank/DDBJ whole genome shotgun (WGS) entry which is preliminary data.</text>
</comment>
<dbReference type="Pfam" id="PF21805">
    <property type="entry name" value="Imm5_like"/>
    <property type="match status" value="1"/>
</dbReference>
<evidence type="ECO:0000313" key="3">
    <source>
        <dbReference type="Proteomes" id="UP001524383"/>
    </source>
</evidence>
<reference evidence="2 3" key="1">
    <citation type="submission" date="2019-08" db="EMBL/GenBank/DDBJ databases">
        <authorList>
            <person name="Chen S.-C."/>
            <person name="Lai M.-C."/>
            <person name="You Y.-T."/>
        </authorList>
    </citation>
    <scope>NUCLEOTIDE SEQUENCE [LARGE SCALE GENOMIC DNA]</scope>
    <source>
        <strain evidence="2 3">P2F9704a</strain>
    </source>
</reference>
<organism evidence="2 3">
    <name type="scientific">Methanocalculus taiwanensis</name>
    <dbReference type="NCBI Taxonomy" id="106207"/>
    <lineage>
        <taxon>Archaea</taxon>
        <taxon>Methanobacteriati</taxon>
        <taxon>Methanobacteriota</taxon>
        <taxon>Stenosarchaea group</taxon>
        <taxon>Methanomicrobia</taxon>
        <taxon>Methanomicrobiales</taxon>
        <taxon>Methanocalculaceae</taxon>
        <taxon>Methanocalculus</taxon>
    </lineage>
</organism>
<feature type="domain" description="Imm-5-like" evidence="1">
    <location>
        <begin position="4"/>
        <end position="134"/>
    </location>
</feature>
<keyword evidence="3" id="KW-1185">Reference proteome</keyword>
<dbReference type="InterPro" id="IPR048667">
    <property type="entry name" value="Imm5-like"/>
</dbReference>
<dbReference type="RefSeq" id="WP_255333424.1">
    <property type="nucleotide sequence ID" value="NZ_VOTZ01000031.1"/>
</dbReference>
<gene>
    <name evidence="2" type="ORF">FTO68_10765</name>
</gene>
<evidence type="ECO:0000259" key="1">
    <source>
        <dbReference type="Pfam" id="PF21805"/>
    </source>
</evidence>
<sequence length="163" mass="17971">MKRYSRDDQRAMAAWAADCAERVLLFFEREYPGDGRPREALELCRRWIDTGHFSMAEIRRASLAAHAAAREAAADIPASFAARAAGQAVATAHVPQHAYGGAYYALKAIAAADPASAEAAVWAEYEWQSGELPEKLRKEMMQRIVIRKSARGVSITIDKTGDF</sequence>
<dbReference type="AlphaFoldDB" id="A0ABD4TKL2"/>